<sequence length="199" mass="22224">MNYTKYSDDELLDSYSTMIDYSGKANPDILVEIENRGGMETFLKRKESNEKNKKEIGRISKEVHDGCKNFVGADVEFIKQAITSEILSKEELDSLIERKFIEHSALLADKEINSNTIVGSITGTLIGAVLGALFLIICTAIFKKILFILLIGVYVISYHTIKFITKKSRNNIVVFIASLIATILALGIALFFAGILLHW</sequence>
<gene>
    <name evidence="2" type="ORF">GON26_03280</name>
</gene>
<keyword evidence="3" id="KW-1185">Reference proteome</keyword>
<keyword evidence="1" id="KW-0472">Membrane</keyword>
<feature type="transmembrane region" description="Helical" evidence="1">
    <location>
        <begin position="173"/>
        <end position="197"/>
    </location>
</feature>
<dbReference type="Proteomes" id="UP000471501">
    <property type="component" value="Unassembled WGS sequence"/>
</dbReference>
<evidence type="ECO:0000256" key="1">
    <source>
        <dbReference type="SAM" id="Phobius"/>
    </source>
</evidence>
<dbReference type="AlphaFoldDB" id="A0A6I4NGE7"/>
<proteinExistence type="predicted"/>
<evidence type="ECO:0000313" key="3">
    <source>
        <dbReference type="Proteomes" id="UP000471501"/>
    </source>
</evidence>
<protein>
    <submittedName>
        <fullName evidence="2">Uncharacterized protein</fullName>
    </submittedName>
</protein>
<feature type="transmembrane region" description="Helical" evidence="1">
    <location>
        <begin position="145"/>
        <end position="161"/>
    </location>
</feature>
<reference evidence="2 3" key="1">
    <citation type="submission" date="2019-12" db="EMBL/GenBank/DDBJ databases">
        <authorList>
            <person name="Kim Y.S."/>
        </authorList>
    </citation>
    <scope>NUCLEOTIDE SEQUENCE [LARGE SCALE GENOMIC DNA]</scope>
    <source>
        <strain evidence="2 3">GA093</strain>
    </source>
</reference>
<dbReference type="RefSeq" id="WP_160373303.1">
    <property type="nucleotide sequence ID" value="NZ_WSTB01000002.1"/>
</dbReference>
<comment type="caution">
    <text evidence="2">The sequence shown here is derived from an EMBL/GenBank/DDBJ whole genome shotgun (WGS) entry which is preliminary data.</text>
</comment>
<keyword evidence="1" id="KW-1133">Transmembrane helix</keyword>
<feature type="transmembrane region" description="Helical" evidence="1">
    <location>
        <begin position="117"/>
        <end position="138"/>
    </location>
</feature>
<evidence type="ECO:0000313" key="2">
    <source>
        <dbReference type="EMBL" id="MWB93368.1"/>
    </source>
</evidence>
<name>A0A6I4NGE7_9FLAO</name>
<dbReference type="EMBL" id="WSTB01000002">
    <property type="protein sequence ID" value="MWB93368.1"/>
    <property type="molecule type" value="Genomic_DNA"/>
</dbReference>
<keyword evidence="1" id="KW-0812">Transmembrane</keyword>
<accession>A0A6I4NGE7</accession>
<organism evidence="2 3">
    <name type="scientific">Flavobacterium hydrocarbonoxydans</name>
    <dbReference type="NCBI Taxonomy" id="2683249"/>
    <lineage>
        <taxon>Bacteria</taxon>
        <taxon>Pseudomonadati</taxon>
        <taxon>Bacteroidota</taxon>
        <taxon>Flavobacteriia</taxon>
        <taxon>Flavobacteriales</taxon>
        <taxon>Flavobacteriaceae</taxon>
        <taxon>Flavobacterium</taxon>
    </lineage>
</organism>